<evidence type="ECO:0000313" key="2">
    <source>
        <dbReference type="Proteomes" id="UP000061135"/>
    </source>
</evidence>
<proteinExistence type="predicted"/>
<accession>A0A0E3ZJN6</accession>
<dbReference type="Proteomes" id="UP000061135">
    <property type="component" value="Chromosome"/>
</dbReference>
<protein>
    <submittedName>
        <fullName evidence="1">Uncharacterized protein</fullName>
    </submittedName>
</protein>
<sequence length="164" mass="18503">MSNQFDMWMEFCESLRPDLDNICFFPDSILPLKKSLILEMLASIYQDYRNDEDNLSQLQSIAVNVGYLGRFSDGIAEKYLTSMGGRLAQLQTMDAGDPEALLSLLDTSKVDTKKDEELLLSFASTLLSFCKLTGFDLDNMITWNGLIGMESSKAVKTYYETSNK</sequence>
<dbReference type="AlphaFoldDB" id="A0A0E3ZJN6"/>
<keyword evidence="2" id="KW-1185">Reference proteome</keyword>
<gene>
    <name evidence="1" type="ORF">CL55_00008270</name>
</gene>
<evidence type="ECO:0000313" key="1">
    <source>
        <dbReference type="EMBL" id="AKD25160.1"/>
    </source>
</evidence>
<dbReference type="RefSeq" id="WP_046330007.1">
    <property type="nucleotide sequence ID" value="NZ_CP007501.1"/>
</dbReference>
<dbReference type="KEGG" id="pdq:CL55_00008270"/>
<name>A0A0E3ZJN6_9BURK</name>
<dbReference type="EMBL" id="CP007501">
    <property type="protein sequence ID" value="AKD25160.1"/>
    <property type="molecule type" value="Genomic_DNA"/>
</dbReference>
<dbReference type="HOGENOM" id="CLU_1617488_0_0_4"/>
<dbReference type="PATRIC" id="fig|576611.7.peg.838"/>
<organism evidence="1 2">
    <name type="scientific">Polynucleobacter duraquae</name>
    <dbReference type="NCBI Taxonomy" id="1835254"/>
    <lineage>
        <taxon>Bacteria</taxon>
        <taxon>Pseudomonadati</taxon>
        <taxon>Pseudomonadota</taxon>
        <taxon>Betaproteobacteria</taxon>
        <taxon>Burkholderiales</taxon>
        <taxon>Burkholderiaceae</taxon>
        <taxon>Polynucleobacter</taxon>
    </lineage>
</organism>
<dbReference type="STRING" id="1835254.CL55_00008270"/>
<reference evidence="1 2" key="1">
    <citation type="submission" date="2014-03" db="EMBL/GenBank/DDBJ databases">
        <title>Genome of Polynucleobacter strain MWH-MoK4.</title>
        <authorList>
            <person name="Hahn M.W."/>
        </authorList>
    </citation>
    <scope>NUCLEOTIDE SEQUENCE [LARGE SCALE GENOMIC DNA]</scope>
    <source>
        <strain evidence="1 2">MWH-MoK4</strain>
    </source>
</reference>